<sequence length="147" mass="16439">MLLSILLALPLLLGSCKKEEEERPVYEMSQFVGRWRMHSHTSTEAYHWYGSSSPGTSLFAGSNACAANNSFDLKADGSAVIGICSTSWATAQWKLDWDILYYRLNGSDPWISLGRVFERTDFAFTTTISQQAPTGNMTTVNARFFPH</sequence>
<organism evidence="1 2">
    <name type="scientific">Flaviaesturariibacter amylovorans</name>
    <dbReference type="NCBI Taxonomy" id="1084520"/>
    <lineage>
        <taxon>Bacteria</taxon>
        <taxon>Pseudomonadati</taxon>
        <taxon>Bacteroidota</taxon>
        <taxon>Chitinophagia</taxon>
        <taxon>Chitinophagales</taxon>
        <taxon>Chitinophagaceae</taxon>
        <taxon>Flaviaestuariibacter</taxon>
    </lineage>
</organism>
<evidence type="ECO:0000313" key="2">
    <source>
        <dbReference type="Proteomes" id="UP001501725"/>
    </source>
</evidence>
<gene>
    <name evidence="1" type="ORF">GCM10023184_45160</name>
</gene>
<keyword evidence="2" id="KW-1185">Reference proteome</keyword>
<proteinExistence type="predicted"/>
<evidence type="ECO:0000313" key="1">
    <source>
        <dbReference type="EMBL" id="GAA4344185.1"/>
    </source>
</evidence>
<reference evidence="2" key="1">
    <citation type="journal article" date="2019" name="Int. J. Syst. Evol. Microbiol.">
        <title>The Global Catalogue of Microorganisms (GCM) 10K type strain sequencing project: providing services to taxonomists for standard genome sequencing and annotation.</title>
        <authorList>
            <consortium name="The Broad Institute Genomics Platform"/>
            <consortium name="The Broad Institute Genome Sequencing Center for Infectious Disease"/>
            <person name="Wu L."/>
            <person name="Ma J."/>
        </authorList>
    </citation>
    <scope>NUCLEOTIDE SEQUENCE [LARGE SCALE GENOMIC DNA]</scope>
    <source>
        <strain evidence="2">JCM 17919</strain>
    </source>
</reference>
<dbReference type="EMBL" id="BAABGY010000018">
    <property type="protein sequence ID" value="GAA4344185.1"/>
    <property type="molecule type" value="Genomic_DNA"/>
</dbReference>
<comment type="caution">
    <text evidence="1">The sequence shown here is derived from an EMBL/GenBank/DDBJ whole genome shotgun (WGS) entry which is preliminary data.</text>
</comment>
<dbReference type="Proteomes" id="UP001501725">
    <property type="component" value="Unassembled WGS sequence"/>
</dbReference>
<accession>A0ABP8HTG3</accession>
<evidence type="ECO:0008006" key="3">
    <source>
        <dbReference type="Google" id="ProtNLM"/>
    </source>
</evidence>
<protein>
    <recommendedName>
        <fullName evidence="3">Lipocalin-like domain-containing protein</fullName>
    </recommendedName>
</protein>
<name>A0ABP8HTG3_9BACT</name>